<comment type="caution">
    <text evidence="3">The sequence shown here is derived from an EMBL/GenBank/DDBJ whole genome shotgun (WGS) entry which is preliminary data.</text>
</comment>
<dbReference type="Proteomes" id="UP000663856">
    <property type="component" value="Unassembled WGS sequence"/>
</dbReference>
<dbReference type="EMBL" id="CAJNRG010006721">
    <property type="protein sequence ID" value="CAF2088387.1"/>
    <property type="molecule type" value="Genomic_DNA"/>
</dbReference>
<keyword evidence="1" id="KW-0472">Membrane</keyword>
<evidence type="ECO:0000313" key="3">
    <source>
        <dbReference type="EMBL" id="CAF1932604.1"/>
    </source>
</evidence>
<gene>
    <name evidence="2" type="ORF">CJN711_LOCUS29398</name>
    <name evidence="3" type="ORF">WKI299_LOCUS800</name>
    <name evidence="4" type="ORF">XDN619_LOCUS16101</name>
</gene>
<dbReference type="Proteomes" id="UP000663855">
    <property type="component" value="Unassembled WGS sequence"/>
</dbReference>
<keyword evidence="1" id="KW-1133">Transmembrane helix</keyword>
<dbReference type="Proteomes" id="UP000663887">
    <property type="component" value="Unassembled WGS sequence"/>
</dbReference>
<sequence length="211" mass="23802">MEKSWFSDFFLTVLRLAGGCACILFIPCVVVGSMGASNYANNRSFRNAHTHTTCLLLNYTVFKYRCQSCDQDTCSYYTCFDENFEFSYPISNQTVVRSRFSSISKKTTHKQTQIGQNYTCYYTTKQVTSVIFELPSIKTPLVQICVSFGLLGLPVIFIFLSFFGGIAAAMDCSSSCSPNIKRFTTQIFDKMRMKKSAAVENNVELIGIIRC</sequence>
<dbReference type="EMBL" id="CAJNRF010000048">
    <property type="protein sequence ID" value="CAF1932604.1"/>
    <property type="molecule type" value="Genomic_DNA"/>
</dbReference>
<name>A0A816KWP3_9BILA</name>
<organism evidence="3 5">
    <name type="scientific">Rotaria magnacalcarata</name>
    <dbReference type="NCBI Taxonomy" id="392030"/>
    <lineage>
        <taxon>Eukaryota</taxon>
        <taxon>Metazoa</taxon>
        <taxon>Spiralia</taxon>
        <taxon>Gnathifera</taxon>
        <taxon>Rotifera</taxon>
        <taxon>Eurotatoria</taxon>
        <taxon>Bdelloidea</taxon>
        <taxon>Philodinida</taxon>
        <taxon>Philodinidae</taxon>
        <taxon>Rotaria</taxon>
    </lineage>
</organism>
<keyword evidence="1" id="KW-0812">Transmembrane</keyword>
<evidence type="ECO:0000313" key="2">
    <source>
        <dbReference type="EMBL" id="CAF1536412.1"/>
    </source>
</evidence>
<feature type="transmembrane region" description="Helical" evidence="1">
    <location>
        <begin position="12"/>
        <end position="36"/>
    </location>
</feature>
<reference evidence="3" key="1">
    <citation type="submission" date="2021-02" db="EMBL/GenBank/DDBJ databases">
        <authorList>
            <person name="Nowell W R."/>
        </authorList>
    </citation>
    <scope>NUCLEOTIDE SEQUENCE</scope>
</reference>
<dbReference type="AlphaFoldDB" id="A0A816KWP3"/>
<evidence type="ECO:0000313" key="4">
    <source>
        <dbReference type="EMBL" id="CAF2088387.1"/>
    </source>
</evidence>
<protein>
    <submittedName>
        <fullName evidence="3">Uncharacterized protein</fullName>
    </submittedName>
</protein>
<accession>A0A816KWP3</accession>
<evidence type="ECO:0000313" key="5">
    <source>
        <dbReference type="Proteomes" id="UP000663856"/>
    </source>
</evidence>
<feature type="transmembrane region" description="Helical" evidence="1">
    <location>
        <begin position="144"/>
        <end position="170"/>
    </location>
</feature>
<proteinExistence type="predicted"/>
<dbReference type="EMBL" id="CAJNOV010013959">
    <property type="protein sequence ID" value="CAF1536412.1"/>
    <property type="molecule type" value="Genomic_DNA"/>
</dbReference>
<evidence type="ECO:0000256" key="1">
    <source>
        <dbReference type="SAM" id="Phobius"/>
    </source>
</evidence>